<dbReference type="Proteomes" id="UP000010808">
    <property type="component" value="Chromosome"/>
</dbReference>
<keyword evidence="1" id="KW-0805">Transcription regulation</keyword>
<evidence type="ECO:0000259" key="4">
    <source>
        <dbReference type="SMART" id="SM00347"/>
    </source>
</evidence>
<dbReference type="EMBL" id="FO203522">
    <property type="protein sequence ID" value="CCO23656.1"/>
    <property type="molecule type" value="Genomic_DNA"/>
</dbReference>
<dbReference type="RefSeq" id="WP_015336259.1">
    <property type="nucleotide sequence ID" value="NC_020055.1"/>
</dbReference>
<dbReference type="InterPro" id="IPR036388">
    <property type="entry name" value="WH-like_DNA-bd_sf"/>
</dbReference>
<keyword evidence="6" id="KW-1185">Reference proteome</keyword>
<keyword evidence="3" id="KW-0804">Transcription</keyword>
<dbReference type="GO" id="GO:0003700">
    <property type="term" value="F:DNA-binding transcription factor activity"/>
    <property type="evidence" value="ECO:0007669"/>
    <property type="project" value="InterPro"/>
</dbReference>
<dbReference type="AlphaFoldDB" id="L0RDL6"/>
<dbReference type="Gene3D" id="1.10.10.10">
    <property type="entry name" value="Winged helix-like DNA-binding domain superfamily/Winged helix DNA-binding domain"/>
    <property type="match status" value="1"/>
</dbReference>
<sequence>MRTYDEMMPVFMELGRALAKYSIVDRTAFDFGVGVDLYPAEIHMLTVVDNLGGAGVTELAKELGITKGAVSQLVAKLVKKGLFFKESDPEHGARVIIMPTELGIIACKNHKAFHQDHDKDFLEYMANLDEASYEVVSKMSREMNLWMDNYLK</sequence>
<protein>
    <submittedName>
        <fullName evidence="5">Transcriptional regulator, MarR family</fullName>
    </submittedName>
</protein>
<evidence type="ECO:0000313" key="5">
    <source>
        <dbReference type="EMBL" id="CCO23656.1"/>
    </source>
</evidence>
<dbReference type="eggNOG" id="COG1846">
    <property type="taxonomic scope" value="Bacteria"/>
</dbReference>
<dbReference type="CDD" id="cd00090">
    <property type="entry name" value="HTH_ARSR"/>
    <property type="match status" value="1"/>
</dbReference>
<accession>L0RDL6</accession>
<dbReference type="PANTHER" id="PTHR35790">
    <property type="entry name" value="HTH-TYPE TRANSCRIPTIONAL REGULATOR PCHR"/>
    <property type="match status" value="1"/>
</dbReference>
<reference evidence="5 6" key="1">
    <citation type="submission" date="2012-10" db="EMBL/GenBank/DDBJ databases">
        <authorList>
            <person name="Genoscope - CEA"/>
        </authorList>
    </citation>
    <scope>NUCLEOTIDE SEQUENCE [LARGE SCALE GENOMIC DNA]</scope>
    <source>
        <strain evidence="6">AM13 / DSM 14728</strain>
    </source>
</reference>
<proteinExistence type="predicted"/>
<evidence type="ECO:0000256" key="3">
    <source>
        <dbReference type="ARBA" id="ARBA00023163"/>
    </source>
</evidence>
<dbReference type="InterPro" id="IPR000835">
    <property type="entry name" value="HTH_MarR-typ"/>
</dbReference>
<dbReference type="PANTHER" id="PTHR35790:SF4">
    <property type="entry name" value="HTH-TYPE TRANSCRIPTIONAL REGULATOR PCHR"/>
    <property type="match status" value="1"/>
</dbReference>
<dbReference type="InterPro" id="IPR036390">
    <property type="entry name" value="WH_DNA-bd_sf"/>
</dbReference>
<dbReference type="OrthoDB" id="5458121at2"/>
<dbReference type="SUPFAM" id="SSF46785">
    <property type="entry name" value="Winged helix' DNA-binding domain"/>
    <property type="match status" value="1"/>
</dbReference>
<dbReference type="GO" id="GO:0003677">
    <property type="term" value="F:DNA binding"/>
    <property type="evidence" value="ECO:0007669"/>
    <property type="project" value="UniProtKB-KW"/>
</dbReference>
<dbReference type="PATRIC" id="fig|1121451.3.peg.1624"/>
<dbReference type="InterPro" id="IPR011991">
    <property type="entry name" value="ArsR-like_HTH"/>
</dbReference>
<gene>
    <name evidence="5" type="ORF">DESAM_21379</name>
</gene>
<organism evidence="5 6">
    <name type="scientific">Maridesulfovibrio hydrothermalis AM13 = DSM 14728</name>
    <dbReference type="NCBI Taxonomy" id="1121451"/>
    <lineage>
        <taxon>Bacteria</taxon>
        <taxon>Pseudomonadati</taxon>
        <taxon>Thermodesulfobacteriota</taxon>
        <taxon>Desulfovibrionia</taxon>
        <taxon>Desulfovibrionales</taxon>
        <taxon>Desulfovibrionaceae</taxon>
        <taxon>Maridesulfovibrio</taxon>
    </lineage>
</organism>
<feature type="domain" description="HTH marR-type" evidence="4">
    <location>
        <begin position="30"/>
        <end position="133"/>
    </location>
</feature>
<evidence type="ECO:0000256" key="1">
    <source>
        <dbReference type="ARBA" id="ARBA00023015"/>
    </source>
</evidence>
<dbReference type="InterPro" id="IPR052067">
    <property type="entry name" value="Metal_resp_HTH_trans_reg"/>
</dbReference>
<evidence type="ECO:0000256" key="2">
    <source>
        <dbReference type="ARBA" id="ARBA00023125"/>
    </source>
</evidence>
<dbReference type="SMART" id="SM00347">
    <property type="entry name" value="HTH_MARR"/>
    <property type="match status" value="1"/>
</dbReference>
<name>L0RDL6_9BACT</name>
<dbReference type="STRING" id="1121451.DESAM_21379"/>
<dbReference type="KEGG" id="dhy:DESAM_21379"/>
<keyword evidence="2" id="KW-0238">DNA-binding</keyword>
<dbReference type="Pfam" id="PF12802">
    <property type="entry name" value="MarR_2"/>
    <property type="match status" value="1"/>
</dbReference>
<evidence type="ECO:0000313" key="6">
    <source>
        <dbReference type="Proteomes" id="UP000010808"/>
    </source>
</evidence>
<dbReference type="HOGENOM" id="CLU_083287_11_0_7"/>